<name>A0A1S6J0R5_9FIRM</name>
<feature type="transmembrane region" description="Helical" evidence="6">
    <location>
        <begin position="159"/>
        <end position="176"/>
    </location>
</feature>
<organism evidence="8 9">
    <name type="scientific">Desulforamulus ferrireducens</name>
    <dbReference type="NCBI Taxonomy" id="1833852"/>
    <lineage>
        <taxon>Bacteria</taxon>
        <taxon>Bacillati</taxon>
        <taxon>Bacillota</taxon>
        <taxon>Clostridia</taxon>
        <taxon>Eubacteriales</taxon>
        <taxon>Peptococcaceae</taxon>
        <taxon>Desulforamulus</taxon>
    </lineage>
</organism>
<evidence type="ECO:0000259" key="7">
    <source>
        <dbReference type="Pfam" id="PF09335"/>
    </source>
</evidence>
<keyword evidence="5 6" id="KW-0472">Membrane</keyword>
<feature type="transmembrane region" description="Helical" evidence="6">
    <location>
        <begin position="43"/>
        <end position="69"/>
    </location>
</feature>
<dbReference type="InterPro" id="IPR032816">
    <property type="entry name" value="VTT_dom"/>
</dbReference>
<protein>
    <recommendedName>
        <fullName evidence="6">TVP38/TMEM64 family membrane protein</fullName>
    </recommendedName>
</protein>
<dbReference type="InterPro" id="IPR015414">
    <property type="entry name" value="TMEM64"/>
</dbReference>
<proteinExistence type="inferred from homology"/>
<evidence type="ECO:0000256" key="4">
    <source>
        <dbReference type="ARBA" id="ARBA00022989"/>
    </source>
</evidence>
<dbReference type="KEGG" id="dfg:B0537_13560"/>
<comment type="similarity">
    <text evidence="6">Belongs to the TVP38/TMEM64 family.</text>
</comment>
<dbReference type="PANTHER" id="PTHR12677:SF55">
    <property type="entry name" value="UNDECAPRENYL PHOSPHATE TRANSPORTER SAOUHSC_00901-RELATED"/>
    <property type="match status" value="1"/>
</dbReference>
<comment type="caution">
    <text evidence="6">Lacks conserved residue(s) required for the propagation of feature annotation.</text>
</comment>
<dbReference type="EMBL" id="CP019698">
    <property type="protein sequence ID" value="AQS60624.1"/>
    <property type="molecule type" value="Genomic_DNA"/>
</dbReference>
<evidence type="ECO:0000256" key="3">
    <source>
        <dbReference type="ARBA" id="ARBA00022692"/>
    </source>
</evidence>
<dbReference type="AlphaFoldDB" id="A0A1S6J0R5"/>
<evidence type="ECO:0000256" key="1">
    <source>
        <dbReference type="ARBA" id="ARBA00004651"/>
    </source>
</evidence>
<gene>
    <name evidence="8" type="ORF">B0537_13560</name>
</gene>
<dbReference type="Proteomes" id="UP000189464">
    <property type="component" value="Chromosome"/>
</dbReference>
<dbReference type="GO" id="GO:0005886">
    <property type="term" value="C:plasma membrane"/>
    <property type="evidence" value="ECO:0007669"/>
    <property type="project" value="UniProtKB-SubCell"/>
</dbReference>
<evidence type="ECO:0000256" key="5">
    <source>
        <dbReference type="ARBA" id="ARBA00023136"/>
    </source>
</evidence>
<evidence type="ECO:0000313" key="9">
    <source>
        <dbReference type="Proteomes" id="UP000189464"/>
    </source>
</evidence>
<feature type="transmembrane region" description="Helical" evidence="6">
    <location>
        <begin position="115"/>
        <end position="139"/>
    </location>
</feature>
<feature type="domain" description="VTT" evidence="7">
    <location>
        <begin position="32"/>
        <end position="150"/>
    </location>
</feature>
<keyword evidence="2 6" id="KW-1003">Cell membrane</keyword>
<keyword evidence="3 6" id="KW-0812">Transmembrane</keyword>
<evidence type="ECO:0000256" key="6">
    <source>
        <dbReference type="RuleBase" id="RU366058"/>
    </source>
</evidence>
<reference evidence="8 9" key="1">
    <citation type="journal article" date="2016" name="Int. J. Syst. Evol. Microbiol.">
        <title>Desulfotomaculum ferrireducens sp. nov., a moderately thermophilic sulfate-reducing and dissimilatory Fe(III)-reducing bacterium isolated from compost.</title>
        <authorList>
            <person name="Yang G."/>
            <person name="Guo J."/>
            <person name="Zhuang L."/>
            <person name="Yuan Y."/>
            <person name="Zhou S."/>
        </authorList>
    </citation>
    <scope>NUCLEOTIDE SEQUENCE [LARGE SCALE GENOMIC DNA]</scope>
    <source>
        <strain evidence="8 9">GSS09</strain>
    </source>
</reference>
<keyword evidence="4 6" id="KW-1133">Transmembrane helix</keyword>
<accession>A0A1S6J0R5</accession>
<keyword evidence="9" id="KW-1185">Reference proteome</keyword>
<sequence length="188" mass="20544">MKEIANTIAGYGSAAVLVSLFLNTLISVLGILPSIFLTTANTLVFGLYGGFLVSYTGELLGAVITFLLYRWGISSVFKTPSEHWKIFQGISRLPVKRQIYFLAVIRLAPFVPSGLINLLAALAGFPLGVFTIATAMGKLPALLLETYFSYNLLNISQNYLNLGLSILVALLLYRGVKSEYARLKESLK</sequence>
<evidence type="ECO:0000313" key="8">
    <source>
        <dbReference type="EMBL" id="AQS60624.1"/>
    </source>
</evidence>
<dbReference type="STRING" id="1833852.B0537_13560"/>
<dbReference type="PANTHER" id="PTHR12677">
    <property type="entry name" value="GOLGI APPARATUS MEMBRANE PROTEIN TVP38-RELATED"/>
    <property type="match status" value="1"/>
</dbReference>
<dbReference type="Pfam" id="PF09335">
    <property type="entry name" value="VTT_dom"/>
    <property type="match status" value="1"/>
</dbReference>
<feature type="transmembrane region" description="Helical" evidence="6">
    <location>
        <begin position="12"/>
        <end position="37"/>
    </location>
</feature>
<comment type="subcellular location">
    <subcellularLocation>
        <location evidence="1 6">Cell membrane</location>
        <topology evidence="1 6">Multi-pass membrane protein</topology>
    </subcellularLocation>
</comment>
<evidence type="ECO:0000256" key="2">
    <source>
        <dbReference type="ARBA" id="ARBA00022475"/>
    </source>
</evidence>